<protein>
    <submittedName>
        <fullName evidence="3">ATP synthase protein I</fullName>
    </submittedName>
</protein>
<dbReference type="EMBL" id="FXBL01000004">
    <property type="protein sequence ID" value="SMH41125.1"/>
    <property type="molecule type" value="Genomic_DNA"/>
</dbReference>
<keyword evidence="2" id="KW-0812">Transmembrane</keyword>
<sequence>MLRPTLKRAAGCGRPDGEVAVAGPKRPVETGGSGPGLPPTGHREGDLDKRMRDLEAAIAARRPERKPDDPATRTGGLSGMGYALRLSSEFIAGVVVGAAIGWIVDRLAGTSPWGLIVFLFLGFGAGVLNILRSAGLIAEHKIRKPDGDGSKDK</sequence>
<dbReference type="Pfam" id="PF09527">
    <property type="entry name" value="ATPase_gene1"/>
    <property type="match status" value="1"/>
</dbReference>
<keyword evidence="2" id="KW-1133">Transmembrane helix</keyword>
<evidence type="ECO:0000313" key="3">
    <source>
        <dbReference type="EMBL" id="SMH41125.1"/>
    </source>
</evidence>
<reference evidence="3 4" key="1">
    <citation type="submission" date="2017-04" db="EMBL/GenBank/DDBJ databases">
        <authorList>
            <person name="Afonso C.L."/>
            <person name="Miller P.J."/>
            <person name="Scott M.A."/>
            <person name="Spackman E."/>
            <person name="Goraichik I."/>
            <person name="Dimitrov K.M."/>
            <person name="Suarez D.L."/>
            <person name="Swayne D.E."/>
        </authorList>
    </citation>
    <scope>NUCLEOTIDE SEQUENCE [LARGE SCALE GENOMIC DNA]</scope>
    <source>
        <strain evidence="3 4">B5P</strain>
    </source>
</reference>
<dbReference type="Proteomes" id="UP000193083">
    <property type="component" value="Unassembled WGS sequence"/>
</dbReference>
<evidence type="ECO:0000313" key="4">
    <source>
        <dbReference type="Proteomes" id="UP000193083"/>
    </source>
</evidence>
<feature type="transmembrane region" description="Helical" evidence="2">
    <location>
        <begin position="82"/>
        <end position="104"/>
    </location>
</feature>
<evidence type="ECO:0000256" key="2">
    <source>
        <dbReference type="SAM" id="Phobius"/>
    </source>
</evidence>
<proteinExistence type="predicted"/>
<accession>A0A1X7NTL7</accession>
<organism evidence="3 4">
    <name type="scientific">Mesorhizobium australicum</name>
    <dbReference type="NCBI Taxonomy" id="536018"/>
    <lineage>
        <taxon>Bacteria</taxon>
        <taxon>Pseudomonadati</taxon>
        <taxon>Pseudomonadota</taxon>
        <taxon>Alphaproteobacteria</taxon>
        <taxon>Hyphomicrobiales</taxon>
        <taxon>Phyllobacteriaceae</taxon>
        <taxon>Mesorhizobium</taxon>
    </lineage>
</organism>
<gene>
    <name evidence="3" type="ORF">SAMN02982922_2484</name>
</gene>
<dbReference type="AlphaFoldDB" id="A0A1X7NTL7"/>
<name>A0A1X7NTL7_9HYPH</name>
<keyword evidence="4" id="KW-1185">Reference proteome</keyword>
<keyword evidence="2" id="KW-0472">Membrane</keyword>
<feature type="transmembrane region" description="Helical" evidence="2">
    <location>
        <begin position="110"/>
        <end position="131"/>
    </location>
</feature>
<feature type="region of interest" description="Disordered" evidence="1">
    <location>
        <begin position="1"/>
        <end position="48"/>
    </location>
</feature>
<dbReference type="OrthoDB" id="15401at2"/>
<dbReference type="InterPro" id="IPR032820">
    <property type="entry name" value="ATPase_put"/>
</dbReference>
<evidence type="ECO:0000256" key="1">
    <source>
        <dbReference type="SAM" id="MobiDB-lite"/>
    </source>
</evidence>